<dbReference type="AlphaFoldDB" id="A0A4Y2MGT6"/>
<name>A0A4Y2MGT6_ARAVE</name>
<evidence type="ECO:0000313" key="1">
    <source>
        <dbReference type="EMBL" id="GBN24846.1"/>
    </source>
</evidence>
<proteinExistence type="predicted"/>
<sequence>MWDIEGLPAAANSSGEQVGSEIARELRRRRVHPSHKAVAKSSDLNKWFWRCGEMRMCFPLALETCRSLAGVLLFSVQ</sequence>
<comment type="caution">
    <text evidence="1">The sequence shown here is derived from an EMBL/GenBank/DDBJ whole genome shotgun (WGS) entry which is preliminary data.</text>
</comment>
<accession>A0A4Y2MGT6</accession>
<dbReference type="EMBL" id="BGPR01122675">
    <property type="protein sequence ID" value="GBN24846.1"/>
    <property type="molecule type" value="Genomic_DNA"/>
</dbReference>
<organism evidence="1 2">
    <name type="scientific">Araneus ventricosus</name>
    <name type="common">Orbweaver spider</name>
    <name type="synonym">Epeira ventricosa</name>
    <dbReference type="NCBI Taxonomy" id="182803"/>
    <lineage>
        <taxon>Eukaryota</taxon>
        <taxon>Metazoa</taxon>
        <taxon>Ecdysozoa</taxon>
        <taxon>Arthropoda</taxon>
        <taxon>Chelicerata</taxon>
        <taxon>Arachnida</taxon>
        <taxon>Araneae</taxon>
        <taxon>Araneomorphae</taxon>
        <taxon>Entelegynae</taxon>
        <taxon>Araneoidea</taxon>
        <taxon>Araneidae</taxon>
        <taxon>Araneus</taxon>
    </lineage>
</organism>
<keyword evidence="2" id="KW-1185">Reference proteome</keyword>
<evidence type="ECO:0000313" key="2">
    <source>
        <dbReference type="Proteomes" id="UP000499080"/>
    </source>
</evidence>
<dbReference type="Proteomes" id="UP000499080">
    <property type="component" value="Unassembled WGS sequence"/>
</dbReference>
<gene>
    <name evidence="1" type="ORF">AVEN_52560_1</name>
</gene>
<feature type="non-terminal residue" evidence="1">
    <location>
        <position position="77"/>
    </location>
</feature>
<protein>
    <submittedName>
        <fullName evidence="1">Uncharacterized protein</fullName>
    </submittedName>
</protein>
<reference evidence="1 2" key="1">
    <citation type="journal article" date="2019" name="Sci. Rep.">
        <title>Orb-weaving spider Araneus ventricosus genome elucidates the spidroin gene catalogue.</title>
        <authorList>
            <person name="Kono N."/>
            <person name="Nakamura H."/>
            <person name="Ohtoshi R."/>
            <person name="Moran D.A.P."/>
            <person name="Shinohara A."/>
            <person name="Yoshida Y."/>
            <person name="Fujiwara M."/>
            <person name="Mori M."/>
            <person name="Tomita M."/>
            <person name="Arakawa K."/>
        </authorList>
    </citation>
    <scope>NUCLEOTIDE SEQUENCE [LARGE SCALE GENOMIC DNA]</scope>
</reference>